<dbReference type="Proteomes" id="UP000293142">
    <property type="component" value="Unassembled WGS sequence"/>
</dbReference>
<keyword evidence="4 8" id="KW-0067">ATP-binding</keyword>
<dbReference type="GO" id="GO:0005737">
    <property type="term" value="C:cytoplasm"/>
    <property type="evidence" value="ECO:0007669"/>
    <property type="project" value="UniProtKB-SubCell"/>
</dbReference>
<sequence>MLLSEMIISALDASLNELLEKFGQTRPEQLRIEILHPASEQHGDYSSNVAMQLARTLKKPPVAIADELIQVLQRCEDIARLFVKVEAAPPGFINLYVNWHAWAEWRGKAADKTAHKASGKVRADRSKALIEHTSINPNKSAHIGHLRNSCIGDTLARMMKRAGYEVEVHNYIDDLGNQLADTVVGMRHVEAKGAYTRFGDFCWEIYAKVNRAYKLDPELAEQRTEVLHALEEGSGNTAWLGLLTAERIVREHLEEMRQFGIGYDVLVWESSIVREGFWTRAFELLRQTAVFQRETEGKLAGCWVLKQPNETGASPDNDTFHADKVLVRSNGILTYTAKDIAYHLWKFGLLGQDFQYKKFAEGVWSTVPAGVPRKIGGADTVVNVIDHRQEYPQLMVKQALQALGFDGQAERLRHVSYGVVSLSPETAAGLGVDVSDGRSSYPMSGRQGIGVKIADFLDRMEQVIDDKRSRKAGLSSRSIAAAAIRYYLLRFHLQTEVVFDLEQATEVSGNTGIYLMYSYARACSILDKAAKNGHAVQEGDGNEKWSGITQWEPQETSLLRHIAYWPETLQGAIEELAPNTLCTYAHELTTLFNHFYATCPILKAEGSRLAFRLWLTARYMETLQEALQLLGLPAPKRM</sequence>
<dbReference type="Gene3D" id="3.30.1360.70">
    <property type="entry name" value="Arginyl tRNA synthetase N-terminal domain"/>
    <property type="match status" value="1"/>
</dbReference>
<evidence type="ECO:0000256" key="3">
    <source>
        <dbReference type="ARBA" id="ARBA00022741"/>
    </source>
</evidence>
<comment type="catalytic activity">
    <reaction evidence="7 8">
        <text>tRNA(Arg) + L-arginine + ATP = L-arginyl-tRNA(Arg) + AMP + diphosphate</text>
        <dbReference type="Rhea" id="RHEA:20301"/>
        <dbReference type="Rhea" id="RHEA-COMP:9658"/>
        <dbReference type="Rhea" id="RHEA-COMP:9673"/>
        <dbReference type="ChEBI" id="CHEBI:30616"/>
        <dbReference type="ChEBI" id="CHEBI:32682"/>
        <dbReference type="ChEBI" id="CHEBI:33019"/>
        <dbReference type="ChEBI" id="CHEBI:78442"/>
        <dbReference type="ChEBI" id="CHEBI:78513"/>
        <dbReference type="ChEBI" id="CHEBI:456215"/>
        <dbReference type="EC" id="6.1.1.19"/>
    </reaction>
</comment>
<dbReference type="PANTHER" id="PTHR11956:SF5">
    <property type="entry name" value="ARGININE--TRNA LIGASE, CYTOPLASMIC"/>
    <property type="match status" value="1"/>
</dbReference>
<dbReference type="InterPro" id="IPR001278">
    <property type="entry name" value="Arg-tRNA-ligase"/>
</dbReference>
<evidence type="ECO:0000256" key="5">
    <source>
        <dbReference type="ARBA" id="ARBA00022917"/>
    </source>
</evidence>
<keyword evidence="3 8" id="KW-0547">Nucleotide-binding</keyword>
<comment type="subcellular location">
    <subcellularLocation>
        <location evidence="8">Cytoplasm</location>
    </subcellularLocation>
</comment>
<organism evidence="12 13">
    <name type="scientific">Paenibacillus thalictri</name>
    <dbReference type="NCBI Taxonomy" id="2527873"/>
    <lineage>
        <taxon>Bacteria</taxon>
        <taxon>Bacillati</taxon>
        <taxon>Bacillota</taxon>
        <taxon>Bacilli</taxon>
        <taxon>Bacillales</taxon>
        <taxon>Paenibacillaceae</taxon>
        <taxon>Paenibacillus</taxon>
    </lineage>
</organism>
<keyword evidence="2 8" id="KW-0436">Ligase</keyword>
<evidence type="ECO:0000256" key="8">
    <source>
        <dbReference type="HAMAP-Rule" id="MF_00123"/>
    </source>
</evidence>
<dbReference type="SUPFAM" id="SSF47323">
    <property type="entry name" value="Anticodon-binding domain of a subclass of class I aminoacyl-tRNA synthetases"/>
    <property type="match status" value="1"/>
</dbReference>
<comment type="caution">
    <text evidence="8">Lacks conserved residue(s) required for the propagation of feature annotation.</text>
</comment>
<dbReference type="Gene3D" id="1.10.730.10">
    <property type="entry name" value="Isoleucyl-tRNA Synthetase, Domain 1"/>
    <property type="match status" value="1"/>
</dbReference>
<evidence type="ECO:0000256" key="4">
    <source>
        <dbReference type="ARBA" id="ARBA00022840"/>
    </source>
</evidence>
<evidence type="ECO:0000256" key="1">
    <source>
        <dbReference type="ARBA" id="ARBA00005594"/>
    </source>
</evidence>
<evidence type="ECO:0000256" key="9">
    <source>
        <dbReference type="RuleBase" id="RU363038"/>
    </source>
</evidence>
<comment type="subunit">
    <text evidence="8">Monomer.</text>
</comment>
<dbReference type="Pfam" id="PF03485">
    <property type="entry name" value="Arg_tRNA_synt_N"/>
    <property type="match status" value="1"/>
</dbReference>
<dbReference type="GO" id="GO:0004814">
    <property type="term" value="F:arginine-tRNA ligase activity"/>
    <property type="evidence" value="ECO:0007669"/>
    <property type="project" value="UniProtKB-UniRule"/>
</dbReference>
<dbReference type="InterPro" id="IPR008909">
    <property type="entry name" value="DALR_anticod-bd"/>
</dbReference>
<keyword evidence="6 8" id="KW-0030">Aminoacyl-tRNA synthetase</keyword>
<dbReference type="SUPFAM" id="SSF52374">
    <property type="entry name" value="Nucleotidylyl transferase"/>
    <property type="match status" value="1"/>
</dbReference>
<dbReference type="FunFam" id="1.10.730.10:FF:000006">
    <property type="entry name" value="Arginyl-tRNA synthetase 2, mitochondrial"/>
    <property type="match status" value="1"/>
</dbReference>
<dbReference type="EC" id="6.1.1.19" evidence="8"/>
<dbReference type="GO" id="GO:0006420">
    <property type="term" value="P:arginyl-tRNA aminoacylation"/>
    <property type="evidence" value="ECO:0007669"/>
    <property type="project" value="UniProtKB-UniRule"/>
</dbReference>
<evidence type="ECO:0000259" key="10">
    <source>
        <dbReference type="SMART" id="SM00836"/>
    </source>
</evidence>
<dbReference type="GO" id="GO:0005524">
    <property type="term" value="F:ATP binding"/>
    <property type="evidence" value="ECO:0007669"/>
    <property type="project" value="UniProtKB-UniRule"/>
</dbReference>
<feature type="domain" description="DALR anticodon binding" evidence="10">
    <location>
        <begin position="515"/>
        <end position="638"/>
    </location>
</feature>
<dbReference type="PANTHER" id="PTHR11956">
    <property type="entry name" value="ARGINYL-TRNA SYNTHETASE"/>
    <property type="match status" value="1"/>
</dbReference>
<gene>
    <name evidence="8 12" type="primary">argS</name>
    <name evidence="12" type="ORF">EYB31_19595</name>
</gene>
<dbReference type="HAMAP" id="MF_00123">
    <property type="entry name" value="Arg_tRNA_synth"/>
    <property type="match status" value="1"/>
</dbReference>
<evidence type="ECO:0000313" key="13">
    <source>
        <dbReference type="Proteomes" id="UP000293142"/>
    </source>
</evidence>
<dbReference type="EMBL" id="SIRE01000013">
    <property type="protein sequence ID" value="TBL76630.1"/>
    <property type="molecule type" value="Genomic_DNA"/>
</dbReference>
<keyword evidence="5 8" id="KW-0648">Protein biosynthesis</keyword>
<protein>
    <recommendedName>
        <fullName evidence="8">Arginine--tRNA ligase</fullName>
        <ecNumber evidence="8">6.1.1.19</ecNumber>
    </recommendedName>
    <alternativeName>
        <fullName evidence="8">Arginyl-tRNA synthetase</fullName>
        <shortName evidence="8">ArgRS</shortName>
    </alternativeName>
</protein>
<dbReference type="Pfam" id="PF05746">
    <property type="entry name" value="DALR_1"/>
    <property type="match status" value="1"/>
</dbReference>
<keyword evidence="13" id="KW-1185">Reference proteome</keyword>
<dbReference type="InterPro" id="IPR035684">
    <property type="entry name" value="ArgRS_core"/>
</dbReference>
<proteinExistence type="inferred from homology"/>
<dbReference type="AlphaFoldDB" id="A0A4Q9DMQ5"/>
<keyword evidence="8" id="KW-0963">Cytoplasm</keyword>
<dbReference type="PRINTS" id="PR01038">
    <property type="entry name" value="TRNASYNTHARG"/>
</dbReference>
<dbReference type="InterPro" id="IPR036695">
    <property type="entry name" value="Arg-tRNA-synth_N_sf"/>
</dbReference>
<feature type="domain" description="Arginyl tRNA synthetase N-terminal" evidence="11">
    <location>
        <begin position="5"/>
        <end position="97"/>
    </location>
</feature>
<comment type="caution">
    <text evidence="12">The sequence shown here is derived from an EMBL/GenBank/DDBJ whole genome shotgun (WGS) entry which is preliminary data.</text>
</comment>
<accession>A0A4Q9DMQ5</accession>
<comment type="similarity">
    <text evidence="1 8 9">Belongs to the class-I aminoacyl-tRNA synthetase family.</text>
</comment>
<evidence type="ECO:0000256" key="7">
    <source>
        <dbReference type="ARBA" id="ARBA00049339"/>
    </source>
</evidence>
<dbReference type="Gene3D" id="3.40.50.620">
    <property type="entry name" value="HUPs"/>
    <property type="match status" value="1"/>
</dbReference>
<evidence type="ECO:0000256" key="2">
    <source>
        <dbReference type="ARBA" id="ARBA00022598"/>
    </source>
</evidence>
<name>A0A4Q9DMQ5_9BACL</name>
<dbReference type="Pfam" id="PF00750">
    <property type="entry name" value="tRNA-synt_1d"/>
    <property type="match status" value="1"/>
</dbReference>
<dbReference type="InterPro" id="IPR009080">
    <property type="entry name" value="tRNAsynth_Ia_anticodon-bd"/>
</dbReference>
<dbReference type="SUPFAM" id="SSF55190">
    <property type="entry name" value="Arginyl-tRNA synthetase (ArgRS), N-terminal 'additional' domain"/>
    <property type="match status" value="1"/>
</dbReference>
<dbReference type="SMART" id="SM00836">
    <property type="entry name" value="DALR_1"/>
    <property type="match status" value="1"/>
</dbReference>
<evidence type="ECO:0000256" key="6">
    <source>
        <dbReference type="ARBA" id="ARBA00023146"/>
    </source>
</evidence>
<dbReference type="InterPro" id="IPR014729">
    <property type="entry name" value="Rossmann-like_a/b/a_fold"/>
</dbReference>
<dbReference type="SMART" id="SM01016">
    <property type="entry name" value="Arg_tRNA_synt_N"/>
    <property type="match status" value="1"/>
</dbReference>
<dbReference type="OrthoDB" id="9805987at2"/>
<dbReference type="RefSeq" id="WP_131015101.1">
    <property type="nucleotide sequence ID" value="NZ_SIRE01000013.1"/>
</dbReference>
<evidence type="ECO:0000313" key="12">
    <source>
        <dbReference type="EMBL" id="TBL76630.1"/>
    </source>
</evidence>
<evidence type="ECO:0000259" key="11">
    <source>
        <dbReference type="SMART" id="SM01016"/>
    </source>
</evidence>
<reference evidence="12 13" key="1">
    <citation type="submission" date="2019-02" db="EMBL/GenBank/DDBJ databases">
        <title>Paenibacillus sp. nov., isolated from surface-sterilized tissue of Thalictrum simplex L.</title>
        <authorList>
            <person name="Tuo L."/>
        </authorList>
    </citation>
    <scope>NUCLEOTIDE SEQUENCE [LARGE SCALE GENOMIC DNA]</scope>
    <source>
        <strain evidence="12 13">N2SHLJ1</strain>
    </source>
</reference>
<dbReference type="InterPro" id="IPR005148">
    <property type="entry name" value="Arg-tRNA-synth_N"/>
</dbReference>